<dbReference type="OrthoDB" id="9798763at2"/>
<keyword evidence="4" id="KW-1185">Reference proteome</keyword>
<keyword evidence="1" id="KW-0732">Signal</keyword>
<sequence length="151" mass="16509">MKSALIALAMALPVTAWAQDTVLTVTGPQGSTEYDMPALEALGQASFTTSTIWTEGPHLFTGVPLATLLREAGIEEGLVTATAVNDYAVEIPVEGLTEDYPLVAYRMDDRQMSLRDKGPLWVVYPYDSAPDLQSEVIYSRSIWQLDRLAAE</sequence>
<protein>
    <submittedName>
        <fullName evidence="3">Oxidoreductase</fullName>
    </submittedName>
</protein>
<dbReference type="RefSeq" id="WP_119885415.1">
    <property type="nucleotide sequence ID" value="NZ_CP067169.1"/>
</dbReference>
<organism evidence="3 4">
    <name type="scientific">Paracoccus aestuarii</name>
    <dbReference type="NCBI Taxonomy" id="453842"/>
    <lineage>
        <taxon>Bacteria</taxon>
        <taxon>Pseudomonadati</taxon>
        <taxon>Pseudomonadota</taxon>
        <taxon>Alphaproteobacteria</taxon>
        <taxon>Rhodobacterales</taxon>
        <taxon>Paracoccaceae</taxon>
        <taxon>Paracoccus</taxon>
    </lineage>
</organism>
<dbReference type="InterPro" id="IPR000572">
    <property type="entry name" value="OxRdtase_Mopterin-bd_dom"/>
</dbReference>
<dbReference type="Proteomes" id="UP000285530">
    <property type="component" value="Unassembled WGS sequence"/>
</dbReference>
<proteinExistence type="predicted"/>
<dbReference type="Pfam" id="PF00174">
    <property type="entry name" value="Oxidored_molyb"/>
    <property type="match status" value="1"/>
</dbReference>
<feature type="signal peptide" evidence="1">
    <location>
        <begin position="1"/>
        <end position="18"/>
    </location>
</feature>
<evidence type="ECO:0000313" key="3">
    <source>
        <dbReference type="EMBL" id="RJL06170.1"/>
    </source>
</evidence>
<evidence type="ECO:0000259" key="2">
    <source>
        <dbReference type="Pfam" id="PF00174"/>
    </source>
</evidence>
<evidence type="ECO:0000256" key="1">
    <source>
        <dbReference type="SAM" id="SignalP"/>
    </source>
</evidence>
<reference evidence="3 4" key="1">
    <citation type="submission" date="2018-09" db="EMBL/GenBank/DDBJ databases">
        <title>Paracoccus onubensis nov. sp. a moderate halophilic bacterium isolated from Gruta de las Maravillas (Aracena, Spain).</title>
        <authorList>
            <person name="Jurado V."/>
            <person name="Gutierrez-Patricio S."/>
            <person name="Gonzalez-Pimentel J.L."/>
            <person name="Laiz L."/>
            <person name="Saiz-Jimenez C."/>
        </authorList>
    </citation>
    <scope>NUCLEOTIDE SEQUENCE [LARGE SCALE GENOMIC DNA]</scope>
    <source>
        <strain evidence="3 4">DSM 19484</strain>
    </source>
</reference>
<dbReference type="AlphaFoldDB" id="A0A419A036"/>
<feature type="chain" id="PRO_5019349874" evidence="1">
    <location>
        <begin position="19"/>
        <end position="151"/>
    </location>
</feature>
<accession>A0A419A036</accession>
<dbReference type="EMBL" id="QZEV01000012">
    <property type="protein sequence ID" value="RJL06170.1"/>
    <property type="molecule type" value="Genomic_DNA"/>
</dbReference>
<dbReference type="SUPFAM" id="SSF56524">
    <property type="entry name" value="Oxidoreductase molybdopterin-binding domain"/>
    <property type="match status" value="1"/>
</dbReference>
<feature type="domain" description="Oxidoreductase molybdopterin-binding" evidence="2">
    <location>
        <begin position="58"/>
        <end position="125"/>
    </location>
</feature>
<comment type="caution">
    <text evidence="3">The sequence shown here is derived from an EMBL/GenBank/DDBJ whole genome shotgun (WGS) entry which is preliminary data.</text>
</comment>
<evidence type="ECO:0000313" key="4">
    <source>
        <dbReference type="Proteomes" id="UP000285530"/>
    </source>
</evidence>
<dbReference type="InterPro" id="IPR036374">
    <property type="entry name" value="OxRdtase_Mopterin-bd_sf"/>
</dbReference>
<name>A0A419A036_9RHOB</name>
<gene>
    <name evidence="3" type="ORF">D3P06_04490</name>
</gene>
<dbReference type="Gene3D" id="3.90.420.10">
    <property type="entry name" value="Oxidoreductase, molybdopterin-binding domain"/>
    <property type="match status" value="1"/>
</dbReference>